<reference evidence="2" key="1">
    <citation type="submission" date="2022-03" db="EMBL/GenBank/DDBJ databases">
        <authorList>
            <person name="Legras J.-L."/>
            <person name="Devillers H."/>
            <person name="Grondin C."/>
        </authorList>
    </citation>
    <scope>NUCLEOTIDE SEQUENCE</scope>
    <source>
        <strain evidence="2">CLIB 1423</strain>
    </source>
</reference>
<proteinExistence type="predicted"/>
<accession>A0A9P0QKE5</accession>
<feature type="transmembrane region" description="Helical" evidence="1">
    <location>
        <begin position="56"/>
        <end position="75"/>
    </location>
</feature>
<dbReference type="Proteomes" id="UP000837801">
    <property type="component" value="Unassembled WGS sequence"/>
</dbReference>
<evidence type="ECO:0000313" key="3">
    <source>
        <dbReference type="Proteomes" id="UP000837801"/>
    </source>
</evidence>
<dbReference type="EMBL" id="CAKXYY010000002">
    <property type="protein sequence ID" value="CAH2350742.1"/>
    <property type="molecule type" value="Genomic_DNA"/>
</dbReference>
<sequence length="292" mass="33357">MLKCGLFRGIPKGALTPGLQARLPVTRVPGASLQAVKFYSTPARARRNDNKPKFRYLVYTFLFSSACLVFVASQVDKKPPPKTNFSEKEFQEYEDTTHLKRRHKIVHDSEKNKVEFFVIPYSHETLTEEQISKRLKSSGVDNGQVKVIDPQQLIDAEIKDTSKKFSYLLQDLNVTGKPYPKGLVTALIKENVREYLEKTNNDENVVKTSFFITNYPKNTDEAIKFENDVGDIKKCVVLHYDMLNELPKLGSEYSQLVNNVVGYFDTVGKAATVITKWDEMDSKFEEIVLKDI</sequence>
<dbReference type="OrthoDB" id="4081130at2759"/>
<evidence type="ECO:0000256" key="1">
    <source>
        <dbReference type="SAM" id="Phobius"/>
    </source>
</evidence>
<name>A0A9P0QKE5_9ASCO</name>
<organism evidence="2 3">
    <name type="scientific">[Candida] railenensis</name>
    <dbReference type="NCBI Taxonomy" id="45579"/>
    <lineage>
        <taxon>Eukaryota</taxon>
        <taxon>Fungi</taxon>
        <taxon>Dikarya</taxon>
        <taxon>Ascomycota</taxon>
        <taxon>Saccharomycotina</taxon>
        <taxon>Pichiomycetes</taxon>
        <taxon>Debaryomycetaceae</taxon>
        <taxon>Kurtzmaniella</taxon>
    </lineage>
</organism>
<keyword evidence="3" id="KW-1185">Reference proteome</keyword>
<dbReference type="Gene3D" id="3.40.50.300">
    <property type="entry name" value="P-loop containing nucleotide triphosphate hydrolases"/>
    <property type="match status" value="1"/>
</dbReference>
<gene>
    <name evidence="2" type="ORF">CLIB1423_02S04104</name>
</gene>
<keyword evidence="1" id="KW-0812">Transmembrane</keyword>
<dbReference type="AlphaFoldDB" id="A0A9P0QKE5"/>
<evidence type="ECO:0000313" key="2">
    <source>
        <dbReference type="EMBL" id="CAH2350742.1"/>
    </source>
</evidence>
<comment type="caution">
    <text evidence="2">The sequence shown here is derived from an EMBL/GenBank/DDBJ whole genome shotgun (WGS) entry which is preliminary data.</text>
</comment>
<protein>
    <submittedName>
        <fullName evidence="2">Altered inheritance of mitochondria protein 36, mitochondrial</fullName>
    </submittedName>
</protein>
<keyword evidence="1" id="KW-0472">Membrane</keyword>
<keyword evidence="1" id="KW-1133">Transmembrane helix</keyword>
<dbReference type="InterPro" id="IPR027417">
    <property type="entry name" value="P-loop_NTPase"/>
</dbReference>